<gene>
    <name evidence="5" type="ORF">ZYGR_0U02310</name>
</gene>
<comment type="caution">
    <text evidence="5">The sequence shown here is derived from an EMBL/GenBank/DDBJ whole genome shotgun (WGS) entry which is preliminary data.</text>
</comment>
<evidence type="ECO:0000256" key="1">
    <source>
        <dbReference type="SAM" id="MobiDB-lite"/>
    </source>
</evidence>
<dbReference type="InterPro" id="IPR048400">
    <property type="entry name" value="SLS1_N"/>
</dbReference>
<feature type="domain" description="SLS1 first KH" evidence="2">
    <location>
        <begin position="227"/>
        <end position="288"/>
    </location>
</feature>
<evidence type="ECO:0000259" key="3">
    <source>
        <dbReference type="Pfam" id="PF20776"/>
    </source>
</evidence>
<sequence>MLVSRFYGSLTRHSFCNSIKKTSRLYYSSKDQDSNNTGSSTLGEQLGEDQTSRTRGKKLKPSKTNFLVLDPSQTGLLKRRHTPSYFRSNNGKKLSILEGVELGADSNTGAPRRSRHSTKILQEIEAQRMKLLVFKSSVSKEQAVRSINYQKPSTSNMSRLRYDQLKHLLDSAYTLPQLRAYTKKYYGIAHSKTTKDTLIKTIMDDYWKCEPNDFVDESEDLILERIINVDIRDMYLLLLTNNGKILNNFSRIGATLAVALDENIMIVRGTSPIIKYVEVSLSNILANVNTMTMNLRQFISNHSARNEIMSDMKLNELISLIQRESAVFFELMGSEPGDDVYRISAFGHKRVSKAQNLLLWGTQYHPQLSEKVEQLHINGQDVNSFAKFPFTDIESLDWINRNKDWYRLQKPISKKDVPHIAVPSHENIIPTDEKLDQWYDFLMDQKKEPQMMALKLDEPPKKMFSMTLGQLLTTNDGNDALFEPKIPQVMTKLLELPLYDSLTSKDELYTMDQHDYYVQLNFIPNLSNVPHTNENAPPIELWFELDEYDVAIINSVRCITQLQQRSLFVQTPQQPRDIKVNVDTVAELTETYEDGLENWLSRQPGIRKFLQDSRLTFQSRKNLVIPESMDVNLHHVSGEKSSVQYDYVNAVYHRILRLKYMDKYLVQFSDIKGGSSGANHTQVDFIGGELLSRDDFKQFVKDVSQFV</sequence>
<protein>
    <submittedName>
        <fullName evidence="5">Uncharacterized protein</fullName>
    </submittedName>
</protein>
<evidence type="ECO:0000259" key="2">
    <source>
        <dbReference type="Pfam" id="PF14611"/>
    </source>
</evidence>
<dbReference type="InterPro" id="IPR032741">
    <property type="entry name" value="Sls1_KH-1"/>
</dbReference>
<proteinExistence type="predicted"/>
<feature type="domain" description="SLS1 N-terminal" evidence="3">
    <location>
        <begin position="136"/>
        <end position="210"/>
    </location>
</feature>
<feature type="domain" description="SLS1 C-terminal" evidence="4">
    <location>
        <begin position="394"/>
        <end position="706"/>
    </location>
</feature>
<reference evidence="5 6" key="1">
    <citation type="submission" date="2016-08" db="EMBL/GenBank/DDBJ databases">
        <title>Draft genome sequence of allopolyploid Zygosaccharomyces rouxii.</title>
        <authorList>
            <person name="Watanabe J."/>
            <person name="Uehara K."/>
            <person name="Mogi Y."/>
            <person name="Tsukioka Y."/>
        </authorList>
    </citation>
    <scope>NUCLEOTIDE SEQUENCE [LARGE SCALE GENOMIC DNA]</scope>
    <source>
        <strain evidence="5 6">NBRC 110957</strain>
    </source>
</reference>
<dbReference type="InterPro" id="IPR048401">
    <property type="entry name" value="SLS1_C"/>
</dbReference>
<evidence type="ECO:0000313" key="6">
    <source>
        <dbReference type="Proteomes" id="UP000187013"/>
    </source>
</evidence>
<evidence type="ECO:0000259" key="4">
    <source>
        <dbReference type="Pfam" id="PF20778"/>
    </source>
</evidence>
<organism evidence="5 6">
    <name type="scientific">Zygosaccharomyces rouxii</name>
    <dbReference type="NCBI Taxonomy" id="4956"/>
    <lineage>
        <taxon>Eukaryota</taxon>
        <taxon>Fungi</taxon>
        <taxon>Dikarya</taxon>
        <taxon>Ascomycota</taxon>
        <taxon>Saccharomycotina</taxon>
        <taxon>Saccharomycetes</taxon>
        <taxon>Saccharomycetales</taxon>
        <taxon>Saccharomycetaceae</taxon>
        <taxon>Zygosaccharomyces</taxon>
    </lineage>
</organism>
<name>A0A1Q3A3S1_ZYGRO</name>
<dbReference type="Pfam" id="PF20776">
    <property type="entry name" value="SLS1_N"/>
    <property type="match status" value="1"/>
</dbReference>
<feature type="region of interest" description="Disordered" evidence="1">
    <location>
        <begin position="28"/>
        <end position="60"/>
    </location>
</feature>
<accession>A0A1Q3A3S1</accession>
<dbReference type="AlphaFoldDB" id="A0A1Q3A3S1"/>
<dbReference type="Pfam" id="PF20778">
    <property type="entry name" value="SLS1_C"/>
    <property type="match status" value="1"/>
</dbReference>
<dbReference type="OrthoDB" id="5392646at2759"/>
<dbReference type="eggNOG" id="ENOG502QUD1">
    <property type="taxonomic scope" value="Eukaryota"/>
</dbReference>
<dbReference type="Proteomes" id="UP000187013">
    <property type="component" value="Unassembled WGS sequence"/>
</dbReference>
<dbReference type="EMBL" id="BDGX01000021">
    <property type="protein sequence ID" value="GAV50375.1"/>
    <property type="molecule type" value="Genomic_DNA"/>
</dbReference>
<dbReference type="GO" id="GO:0005743">
    <property type="term" value="C:mitochondrial inner membrane"/>
    <property type="evidence" value="ECO:0007669"/>
    <property type="project" value="InterPro"/>
</dbReference>
<evidence type="ECO:0000313" key="5">
    <source>
        <dbReference type="EMBL" id="GAV50375.1"/>
    </source>
</evidence>
<dbReference type="Pfam" id="PF14611">
    <property type="entry name" value="KH_SLS1_1"/>
    <property type="match status" value="1"/>
</dbReference>
<feature type="compositionally biased region" description="Polar residues" evidence="1">
    <location>
        <begin position="34"/>
        <end position="43"/>
    </location>
</feature>